<gene>
    <name evidence="4" type="ORF">AAW00_14020</name>
</gene>
<dbReference type="InterPro" id="IPR006135">
    <property type="entry name" value="T3SS_substrate_exporter"/>
</dbReference>
<dbReference type="STRING" id="1581420.AAW00_14020"/>
<protein>
    <submittedName>
        <fullName evidence="4">Flagellar biosynthesis protein</fullName>
    </submittedName>
</protein>
<feature type="transmembrane region" description="Helical" evidence="3">
    <location>
        <begin position="32"/>
        <end position="53"/>
    </location>
</feature>
<accession>A0A0G9MKY8</accession>
<keyword evidence="4" id="KW-0282">Flagellum</keyword>
<dbReference type="Proteomes" id="UP000053464">
    <property type="component" value="Unassembled WGS sequence"/>
</dbReference>
<dbReference type="SUPFAM" id="SSF160544">
    <property type="entry name" value="EscU C-terminal domain-like"/>
    <property type="match status" value="1"/>
</dbReference>
<comment type="caution">
    <text evidence="4">The sequence shown here is derived from an EMBL/GenBank/DDBJ whole genome shotgun (WGS) entry which is preliminary data.</text>
</comment>
<dbReference type="Gene3D" id="3.40.1690.10">
    <property type="entry name" value="secretion proteins EscU"/>
    <property type="match status" value="1"/>
</dbReference>
<keyword evidence="4" id="KW-0969">Cilium</keyword>
<dbReference type="RefSeq" id="WP_047005078.1">
    <property type="nucleotide sequence ID" value="NZ_LBHB01000006.1"/>
</dbReference>
<dbReference type="PANTHER" id="PTHR30531:SF12">
    <property type="entry name" value="FLAGELLAR BIOSYNTHETIC PROTEIN FLHB"/>
    <property type="match status" value="1"/>
</dbReference>
<dbReference type="OrthoDB" id="9807950at2"/>
<keyword evidence="4" id="KW-0966">Cell projection</keyword>
<comment type="similarity">
    <text evidence="1">Belongs to the type III secretion exporter family.</text>
</comment>
<feature type="transmembrane region" description="Helical" evidence="3">
    <location>
        <begin position="183"/>
        <end position="209"/>
    </location>
</feature>
<keyword evidence="3" id="KW-0812">Transmembrane</keyword>
<feature type="transmembrane region" description="Helical" evidence="3">
    <location>
        <begin position="148"/>
        <end position="171"/>
    </location>
</feature>
<dbReference type="EMBL" id="LBHB01000006">
    <property type="protein sequence ID" value="KLE31274.1"/>
    <property type="molecule type" value="Genomic_DNA"/>
</dbReference>
<organism evidence="4 5">
    <name type="scientific">Aurantiacibacter luteus</name>
    <dbReference type="NCBI Taxonomy" id="1581420"/>
    <lineage>
        <taxon>Bacteria</taxon>
        <taxon>Pseudomonadati</taxon>
        <taxon>Pseudomonadota</taxon>
        <taxon>Alphaproteobacteria</taxon>
        <taxon>Sphingomonadales</taxon>
        <taxon>Erythrobacteraceae</taxon>
        <taxon>Aurantiacibacter</taxon>
    </lineage>
</organism>
<dbReference type="Pfam" id="PF01312">
    <property type="entry name" value="Bac_export_2"/>
    <property type="match status" value="1"/>
</dbReference>
<dbReference type="PATRIC" id="fig|1581420.6.peg.2867"/>
<dbReference type="GO" id="GO:0009306">
    <property type="term" value="P:protein secretion"/>
    <property type="evidence" value="ECO:0007669"/>
    <property type="project" value="InterPro"/>
</dbReference>
<reference evidence="4 5" key="1">
    <citation type="submission" date="2015-04" db="EMBL/GenBank/DDBJ databases">
        <title>The draft genome sequence of Erythrobacter luteus KA37.</title>
        <authorList>
            <person name="Zhuang L."/>
            <person name="Liu Y."/>
            <person name="Shao Z."/>
        </authorList>
    </citation>
    <scope>NUCLEOTIDE SEQUENCE [LARGE SCALE GENOMIC DNA]</scope>
    <source>
        <strain evidence="4 5">KA37</strain>
    </source>
</reference>
<feature type="region of interest" description="Disordered" evidence="2">
    <location>
        <begin position="1"/>
        <end position="23"/>
    </location>
</feature>
<dbReference type="GO" id="GO:0005886">
    <property type="term" value="C:plasma membrane"/>
    <property type="evidence" value="ECO:0007669"/>
    <property type="project" value="TreeGrafter"/>
</dbReference>
<evidence type="ECO:0000313" key="4">
    <source>
        <dbReference type="EMBL" id="KLE31274.1"/>
    </source>
</evidence>
<proteinExistence type="inferred from homology"/>
<evidence type="ECO:0000256" key="1">
    <source>
        <dbReference type="ARBA" id="ARBA00010690"/>
    </source>
</evidence>
<dbReference type="PANTHER" id="PTHR30531">
    <property type="entry name" value="FLAGELLAR BIOSYNTHETIC PROTEIN FLHB"/>
    <property type="match status" value="1"/>
</dbReference>
<evidence type="ECO:0000313" key="5">
    <source>
        <dbReference type="Proteomes" id="UP000053464"/>
    </source>
</evidence>
<keyword evidence="3" id="KW-1133">Transmembrane helix</keyword>
<keyword evidence="5" id="KW-1185">Reference proteome</keyword>
<dbReference type="PRINTS" id="PR00950">
    <property type="entry name" value="TYPE3IMSPROT"/>
</dbReference>
<evidence type="ECO:0000256" key="2">
    <source>
        <dbReference type="SAM" id="MobiDB-lite"/>
    </source>
</evidence>
<dbReference type="AlphaFoldDB" id="A0A0G9MKY8"/>
<dbReference type="InterPro" id="IPR029025">
    <property type="entry name" value="T3SS_substrate_exporter_C"/>
</dbReference>
<sequence length="376" mass="40690">MSEQAGEKSFAPTEKRKKDAAKKGDVLRSKEVGTAAAVFAGAAWLYVAGGWLLEAIETAARDSLRFTRADLDDFSPGAMLLAALLDILPPLLALGATVLLATLVTQLVLGDGRFIAGNLAPKASRLDPLAGLKRMLGMQGLIELGKSVLKIALLGSIAWFWGAAHLTQILSLGRGELTGQLALAWQSALALLMLLAGGLLVIAFIDWPIQFLRRLSRLKMTQQEMRDEHKESEGAPERRAAIRQRQRQLAKGGVAVAMKDAQFVLTNPSHFAVAMTYDPALADAPVVLAKGRDEKALAMRELAAESGLPVLEYPLLARSVYFTTRENQIVRQELYAAIAAVLAFVYSLKRGEHPERPHVQVPTHLQFDASGKLMAA</sequence>
<feature type="compositionally biased region" description="Basic and acidic residues" evidence="2">
    <location>
        <begin position="13"/>
        <end position="23"/>
    </location>
</feature>
<name>A0A0G9MKY8_9SPHN</name>
<evidence type="ECO:0000256" key="3">
    <source>
        <dbReference type="SAM" id="Phobius"/>
    </source>
</evidence>
<feature type="transmembrane region" description="Helical" evidence="3">
    <location>
        <begin position="87"/>
        <end position="109"/>
    </location>
</feature>
<keyword evidence="3" id="KW-0472">Membrane</keyword>